<proteinExistence type="predicted"/>
<evidence type="ECO:0000313" key="3">
    <source>
        <dbReference type="EMBL" id="RMB08329.1"/>
    </source>
</evidence>
<dbReference type="InterPro" id="IPR040624">
    <property type="entry name" value="HalOD1"/>
</dbReference>
<evidence type="ECO:0000313" key="5">
    <source>
        <dbReference type="Proteomes" id="UP000282007"/>
    </source>
</evidence>
<dbReference type="GeneID" id="38470641"/>
<evidence type="ECO:0000259" key="1">
    <source>
        <dbReference type="Pfam" id="PF18545"/>
    </source>
</evidence>
<dbReference type="EMBL" id="REFS01000010">
    <property type="protein sequence ID" value="RMB08329.1"/>
    <property type="molecule type" value="Genomic_DNA"/>
</dbReference>
<dbReference type="OrthoDB" id="221929at2157"/>
<name>A0A3M0CN15_9EURY</name>
<gene>
    <name evidence="3" type="ORF">ATH50_3544</name>
    <name evidence="2" type="ORF">DU502_05105</name>
</gene>
<reference evidence="3 4" key="1">
    <citation type="journal article" date="2015" name="Stand. Genomic Sci.">
        <title>Genomic Encyclopedia of Bacterial and Archaeal Type Strains, Phase III: the genomes of soil and plant-associated and newly described type strains.</title>
        <authorList>
            <person name="Whitman W.B."/>
            <person name="Woyke T."/>
            <person name="Klenk H.P."/>
            <person name="Zhou Y."/>
            <person name="Lilburn T.G."/>
            <person name="Beck B.J."/>
            <person name="De Vos P."/>
            <person name="Vandamme P."/>
            <person name="Eisen J.A."/>
            <person name="Garrity G."/>
            <person name="Hugenholtz P."/>
            <person name="Kyrpides N.C."/>
        </authorList>
    </citation>
    <scope>NUCLEOTIDE SEQUENCE [LARGE SCALE GENOMIC DNA]</scope>
    <source>
        <strain evidence="3 4">CGMCC 1.10124</strain>
    </source>
</reference>
<reference evidence="2 5" key="2">
    <citation type="submission" date="2018-07" db="EMBL/GenBank/DDBJ databases">
        <title>Genome sequences of Haloplanus aerogenes JCM 16430T.</title>
        <authorList>
            <person name="Kim Y.B."/>
            <person name="Roh S.W."/>
        </authorList>
    </citation>
    <scope>NUCLEOTIDE SEQUENCE [LARGE SCALE GENOMIC DNA]</scope>
    <source>
        <strain evidence="2 5">JCM 16430</strain>
    </source>
</reference>
<dbReference type="Proteomes" id="UP000277326">
    <property type="component" value="Unassembled WGS sequence"/>
</dbReference>
<dbReference type="Proteomes" id="UP000282007">
    <property type="component" value="Chromosome"/>
</dbReference>
<dbReference type="Pfam" id="PF18545">
    <property type="entry name" value="HalOD1"/>
    <property type="match status" value="1"/>
</dbReference>
<evidence type="ECO:0000313" key="2">
    <source>
        <dbReference type="EMBL" id="AZH24792.1"/>
    </source>
</evidence>
<keyword evidence="5" id="KW-1185">Reference proteome</keyword>
<feature type="domain" description="Halobacterial output" evidence="1">
    <location>
        <begin position="17"/>
        <end position="88"/>
    </location>
</feature>
<evidence type="ECO:0000313" key="4">
    <source>
        <dbReference type="Proteomes" id="UP000277326"/>
    </source>
</evidence>
<organism evidence="3 4">
    <name type="scientific">Haloplanus aerogenes</name>
    <dbReference type="NCBI Taxonomy" id="660522"/>
    <lineage>
        <taxon>Archaea</taxon>
        <taxon>Methanobacteriati</taxon>
        <taxon>Methanobacteriota</taxon>
        <taxon>Stenosarchaea group</taxon>
        <taxon>Halobacteria</taxon>
        <taxon>Halobacteriales</taxon>
        <taxon>Haloferacaceae</taxon>
        <taxon>Haloplanus</taxon>
    </lineage>
</organism>
<dbReference type="EMBL" id="CP034145">
    <property type="protein sequence ID" value="AZH24792.1"/>
    <property type="molecule type" value="Genomic_DNA"/>
</dbReference>
<dbReference type="KEGG" id="haer:DU502_05105"/>
<dbReference type="RefSeq" id="WP_121922066.1">
    <property type="nucleotide sequence ID" value="NZ_CP034145.1"/>
</dbReference>
<dbReference type="AlphaFoldDB" id="A0A3M0CN15"/>
<protein>
    <recommendedName>
        <fullName evidence="1">Halobacterial output domain-containing protein</fullName>
    </recommendedName>
</protein>
<reference evidence="3" key="3">
    <citation type="submission" date="2018-10" db="EMBL/GenBank/DDBJ databases">
        <authorList>
            <person name="Whitman W."/>
            <person name="Huntemann M."/>
            <person name="Clum A."/>
            <person name="Pillay M."/>
            <person name="Palaniappan K."/>
            <person name="Varghese N."/>
            <person name="Mikhailova N."/>
            <person name="Stamatis D."/>
            <person name="Reddy T."/>
            <person name="Daum C."/>
            <person name="Shapiro N."/>
            <person name="Ivanova N."/>
            <person name="Kyrpides N."/>
            <person name="Woyke T."/>
        </authorList>
    </citation>
    <scope>NUCLEOTIDE SEQUENCE</scope>
    <source>
        <strain evidence="3">CGMCC 1.10124</strain>
    </source>
</reference>
<sequence>MDVTEEVSQFEFDLSTVRPSVAVVEALADAEHVDSAELFKEGTTLYEYINPDALNRLFTGPQSDTVDVSFTINKIDVQIRGDGTIEIEKTR</sequence>
<accession>A0A3M0CN15</accession>